<keyword evidence="5" id="KW-1185">Reference proteome</keyword>
<keyword evidence="1" id="KW-0285">Flavoprotein</keyword>
<dbReference type="InterPro" id="IPR007173">
    <property type="entry name" value="ALO_C"/>
</dbReference>
<dbReference type="InterPro" id="IPR010031">
    <property type="entry name" value="FAD_lactone_oxidase-like"/>
</dbReference>
<dbReference type="InterPro" id="IPR016169">
    <property type="entry name" value="FAD-bd_PCMH_sub2"/>
</dbReference>
<dbReference type="PANTHER" id="PTHR43762:SF1">
    <property type="entry name" value="D-ARABINONO-1,4-LACTONE OXIDASE"/>
    <property type="match status" value="1"/>
</dbReference>
<dbReference type="SUPFAM" id="SSF56176">
    <property type="entry name" value="FAD-binding/transporter-associated domain-like"/>
    <property type="match status" value="1"/>
</dbReference>
<dbReference type="Gene3D" id="3.30.465.10">
    <property type="match status" value="1"/>
</dbReference>
<dbReference type="GO" id="GO:0003885">
    <property type="term" value="F:D-arabinono-1,4-lactone oxidase activity"/>
    <property type="evidence" value="ECO:0007669"/>
    <property type="project" value="InterPro"/>
</dbReference>
<organism evidence="4 5">
    <name type="scientific">Paraflavisolibacter caeni</name>
    <dbReference type="NCBI Taxonomy" id="2982496"/>
    <lineage>
        <taxon>Bacteria</taxon>
        <taxon>Pseudomonadati</taxon>
        <taxon>Bacteroidota</taxon>
        <taxon>Chitinophagia</taxon>
        <taxon>Chitinophagales</taxon>
        <taxon>Chitinophagaceae</taxon>
        <taxon>Paraflavisolibacter</taxon>
    </lineage>
</organism>
<keyword evidence="2" id="KW-0560">Oxidoreductase</keyword>
<comment type="caution">
    <text evidence="4">The sequence shown here is derived from an EMBL/GenBank/DDBJ whole genome shotgun (WGS) entry which is preliminary data.</text>
</comment>
<keyword evidence="1" id="KW-0274">FAD</keyword>
<dbReference type="Pfam" id="PF01565">
    <property type="entry name" value="FAD_binding_4"/>
    <property type="match status" value="1"/>
</dbReference>
<dbReference type="GO" id="GO:0016020">
    <property type="term" value="C:membrane"/>
    <property type="evidence" value="ECO:0007669"/>
    <property type="project" value="InterPro"/>
</dbReference>
<dbReference type="InterPro" id="IPR006094">
    <property type="entry name" value="Oxid_FAD_bind_N"/>
</dbReference>
<name>A0A9X3BIV9_9BACT</name>
<protein>
    <submittedName>
        <fullName evidence="4">FAD-binding protein</fullName>
    </submittedName>
</protein>
<evidence type="ECO:0000256" key="2">
    <source>
        <dbReference type="ARBA" id="ARBA00023002"/>
    </source>
</evidence>
<dbReference type="InterPro" id="IPR036318">
    <property type="entry name" value="FAD-bd_PCMH-like_sf"/>
</dbReference>
<dbReference type="Pfam" id="PF04030">
    <property type="entry name" value="ALO"/>
    <property type="match status" value="1"/>
</dbReference>
<evidence type="ECO:0000259" key="3">
    <source>
        <dbReference type="PROSITE" id="PS51387"/>
    </source>
</evidence>
<dbReference type="PANTHER" id="PTHR43762">
    <property type="entry name" value="L-GULONOLACTONE OXIDASE"/>
    <property type="match status" value="1"/>
</dbReference>
<feature type="domain" description="FAD-binding PCMH-type" evidence="3">
    <location>
        <begin position="32"/>
        <end position="232"/>
    </location>
</feature>
<proteinExistence type="predicted"/>
<dbReference type="InterPro" id="IPR016166">
    <property type="entry name" value="FAD-bd_PCMH"/>
</dbReference>
<dbReference type="Proteomes" id="UP001155483">
    <property type="component" value="Unassembled WGS sequence"/>
</dbReference>
<evidence type="ECO:0000313" key="5">
    <source>
        <dbReference type="Proteomes" id="UP001155483"/>
    </source>
</evidence>
<reference evidence="4" key="1">
    <citation type="submission" date="2022-09" db="EMBL/GenBank/DDBJ databases">
        <authorList>
            <person name="Yuan C."/>
            <person name="Ke Z."/>
        </authorList>
    </citation>
    <scope>NUCLEOTIDE SEQUENCE</scope>
    <source>
        <strain evidence="4">LB-8</strain>
    </source>
</reference>
<evidence type="ECO:0000256" key="1">
    <source>
        <dbReference type="ARBA" id="ARBA00022827"/>
    </source>
</evidence>
<dbReference type="RefSeq" id="WP_279299459.1">
    <property type="nucleotide sequence ID" value="NZ_JAOTIF010000027.1"/>
</dbReference>
<dbReference type="EMBL" id="JAOTIF010000027">
    <property type="protein sequence ID" value="MCU7552022.1"/>
    <property type="molecule type" value="Genomic_DNA"/>
</dbReference>
<gene>
    <name evidence="4" type="ORF">OCK74_23075</name>
</gene>
<dbReference type="AlphaFoldDB" id="A0A9X3BIV9"/>
<dbReference type="GO" id="GO:0071949">
    <property type="term" value="F:FAD binding"/>
    <property type="evidence" value="ECO:0007669"/>
    <property type="project" value="InterPro"/>
</dbReference>
<dbReference type="PROSITE" id="PS51387">
    <property type="entry name" value="FAD_PCMH"/>
    <property type="match status" value="1"/>
</dbReference>
<evidence type="ECO:0000313" key="4">
    <source>
        <dbReference type="EMBL" id="MCU7552022.1"/>
    </source>
</evidence>
<dbReference type="InterPro" id="IPR016167">
    <property type="entry name" value="FAD-bd_PCMH_sub1"/>
</dbReference>
<accession>A0A9X3BIV9</accession>
<sequence length="512" mass="57547">MSAPQIKPTNLKVWTNRHETFKQPIDNLFDISNSDTGSMLNDYNATTAAVAQLIDAAVRNNKRLRVLGGGWSFTKVATTDGWMLNSKHLNMVFTVSETNVAAQYRGRKDLLLFAQCGNSVQELNTYLKNKSRSLKTTGASNGQTIVGAFSTGTHGAAIDFGSTQDYVVGLHIITGPGKHIWLERASYPVVSDAFIQKLQTQLVRDDELFNAALISFGSFGFIHGVMLETEDIFLLECYRQRMPMDDHLRHIMGTLDFSNAQFRPHGNERPFHFQVVVNPYDMDNGAYVTTMFKRSYQPNYPQWVRDFSKAGPGDDAPAFLGKLTANVPVLTHLVVDQLVKSVYAPFENVWGTMGEIFYNTDARGKIYSSAFGIPLNYVSQVHDLIMELNKTAGPVAGVFAYRYVRQSEATLSFTQYPHTCIVEIDVAESSVSKNFYAALWGELFNRNIPHAFHWGKMQNLDAAAVQRIYGDRRDRWIAARNQLLAPEVISIFNNQALKEWGLDEVRQALRPV</sequence>
<dbReference type="Gene3D" id="3.30.43.10">
    <property type="entry name" value="Uridine Diphospho-n-acetylenolpyruvylglucosamine Reductase, domain 2"/>
    <property type="match status" value="1"/>
</dbReference>
<reference evidence="4" key="2">
    <citation type="submission" date="2023-04" db="EMBL/GenBank/DDBJ databases">
        <title>Paracnuella aquatica gen. nov., sp. nov., a member of the family Chitinophagaceae isolated from a hot spring.</title>
        <authorList>
            <person name="Wang C."/>
        </authorList>
    </citation>
    <scope>NUCLEOTIDE SEQUENCE</scope>
    <source>
        <strain evidence="4">LB-8</strain>
    </source>
</reference>